<dbReference type="AlphaFoldDB" id="A0A1T4PJ47"/>
<comment type="similarity">
    <text evidence="1 2">Belongs to the UPF0102 family.</text>
</comment>
<sequence length="118" mass="14296">MKNNKHTGSAGEQHAVDFLTRSGYEVLERNWRFRHWEVDIIASRNGKLHFVEVKTRTSHRFGHPEESITMEKMRHLRNAAEEYQYRHPEWKYIQFDVLAITFQDNILKEVFLIEDVYF</sequence>
<dbReference type="PANTHER" id="PTHR34039:SF1">
    <property type="entry name" value="UPF0102 PROTEIN YRAN"/>
    <property type="match status" value="1"/>
</dbReference>
<dbReference type="NCBIfam" id="NF009150">
    <property type="entry name" value="PRK12497.1-3"/>
    <property type="match status" value="1"/>
</dbReference>
<dbReference type="GO" id="GO:0003676">
    <property type="term" value="F:nucleic acid binding"/>
    <property type="evidence" value="ECO:0007669"/>
    <property type="project" value="InterPro"/>
</dbReference>
<gene>
    <name evidence="3" type="ORF">SAMN04488132_10645</name>
</gene>
<dbReference type="GO" id="GO:0004519">
    <property type="term" value="F:endonuclease activity"/>
    <property type="evidence" value="ECO:0007669"/>
    <property type="project" value="UniProtKB-KW"/>
</dbReference>
<organism evidence="3 4">
    <name type="scientific">Sediminibacterium ginsengisoli</name>
    <dbReference type="NCBI Taxonomy" id="413434"/>
    <lineage>
        <taxon>Bacteria</taxon>
        <taxon>Pseudomonadati</taxon>
        <taxon>Bacteroidota</taxon>
        <taxon>Chitinophagia</taxon>
        <taxon>Chitinophagales</taxon>
        <taxon>Chitinophagaceae</taxon>
        <taxon>Sediminibacterium</taxon>
    </lineage>
</organism>
<dbReference type="Gene3D" id="3.40.1350.10">
    <property type="match status" value="1"/>
</dbReference>
<keyword evidence="3" id="KW-0378">Hydrolase</keyword>
<proteinExistence type="inferred from homology"/>
<dbReference type="SUPFAM" id="SSF52980">
    <property type="entry name" value="Restriction endonuclease-like"/>
    <property type="match status" value="1"/>
</dbReference>
<dbReference type="NCBIfam" id="NF009154">
    <property type="entry name" value="PRK12497.3-3"/>
    <property type="match status" value="1"/>
</dbReference>
<dbReference type="EMBL" id="FUWH01000006">
    <property type="protein sequence ID" value="SJZ91605.1"/>
    <property type="molecule type" value="Genomic_DNA"/>
</dbReference>
<dbReference type="InterPro" id="IPR003509">
    <property type="entry name" value="UPF0102_YraN-like"/>
</dbReference>
<keyword evidence="4" id="KW-1185">Reference proteome</keyword>
<evidence type="ECO:0000313" key="4">
    <source>
        <dbReference type="Proteomes" id="UP000190888"/>
    </source>
</evidence>
<dbReference type="HAMAP" id="MF_00048">
    <property type="entry name" value="UPF0102"/>
    <property type="match status" value="1"/>
</dbReference>
<dbReference type="RefSeq" id="WP_078831627.1">
    <property type="nucleotide sequence ID" value="NZ_FUWH01000006.1"/>
</dbReference>
<dbReference type="OrthoDB" id="9802516at2"/>
<protein>
    <recommendedName>
        <fullName evidence="2">UPF0102 protein SAMN04488132_10645</fullName>
    </recommendedName>
</protein>
<evidence type="ECO:0000313" key="3">
    <source>
        <dbReference type="EMBL" id="SJZ91605.1"/>
    </source>
</evidence>
<dbReference type="PANTHER" id="PTHR34039">
    <property type="entry name" value="UPF0102 PROTEIN YRAN"/>
    <property type="match status" value="1"/>
</dbReference>
<reference evidence="3 4" key="1">
    <citation type="submission" date="2017-02" db="EMBL/GenBank/DDBJ databases">
        <authorList>
            <person name="Peterson S.W."/>
        </authorList>
    </citation>
    <scope>NUCLEOTIDE SEQUENCE [LARGE SCALE GENOMIC DNA]</scope>
    <source>
        <strain evidence="3 4">DSM 22335</strain>
    </source>
</reference>
<dbReference type="Proteomes" id="UP000190888">
    <property type="component" value="Unassembled WGS sequence"/>
</dbReference>
<dbReference type="InterPro" id="IPR011856">
    <property type="entry name" value="tRNA_endonuc-like_dom_sf"/>
</dbReference>
<dbReference type="InterPro" id="IPR011335">
    <property type="entry name" value="Restrct_endonuc-II-like"/>
</dbReference>
<name>A0A1T4PJ47_9BACT</name>
<dbReference type="CDD" id="cd20736">
    <property type="entry name" value="PoNe_Nuclease"/>
    <property type="match status" value="1"/>
</dbReference>
<dbReference type="Pfam" id="PF02021">
    <property type="entry name" value="UPF0102"/>
    <property type="match status" value="1"/>
</dbReference>
<dbReference type="STRING" id="413434.SAMN04488132_10645"/>
<accession>A0A1T4PJ47</accession>
<evidence type="ECO:0000256" key="2">
    <source>
        <dbReference type="HAMAP-Rule" id="MF_00048"/>
    </source>
</evidence>
<evidence type="ECO:0000256" key="1">
    <source>
        <dbReference type="ARBA" id="ARBA00006738"/>
    </source>
</evidence>
<keyword evidence="3" id="KW-0255">Endonuclease</keyword>
<keyword evidence="3" id="KW-0540">Nuclease</keyword>